<dbReference type="InterPro" id="IPR050570">
    <property type="entry name" value="Cell_wall_metabolism_enzyme"/>
</dbReference>
<dbReference type="InterPro" id="IPR016047">
    <property type="entry name" value="M23ase_b-sheet_dom"/>
</dbReference>
<dbReference type="Pfam" id="PF01551">
    <property type="entry name" value="Peptidase_M23"/>
    <property type="match status" value="2"/>
</dbReference>
<dbReference type="Proteomes" id="UP000236893">
    <property type="component" value="Unassembled WGS sequence"/>
</dbReference>
<dbReference type="PANTHER" id="PTHR21666">
    <property type="entry name" value="PEPTIDASE-RELATED"/>
    <property type="match status" value="1"/>
</dbReference>
<reference evidence="3 4" key="1">
    <citation type="submission" date="2018-01" db="EMBL/GenBank/DDBJ databases">
        <authorList>
            <person name="Gaut B.S."/>
            <person name="Morton B.R."/>
            <person name="Clegg M.T."/>
            <person name="Duvall M.R."/>
        </authorList>
    </citation>
    <scope>NUCLEOTIDE SEQUENCE [LARGE SCALE GENOMIC DNA]</scope>
    <source>
        <strain evidence="3 4">HR-AV</strain>
    </source>
</reference>
<evidence type="ECO:0000259" key="2">
    <source>
        <dbReference type="Pfam" id="PF01551"/>
    </source>
</evidence>
<evidence type="ECO:0000313" key="4">
    <source>
        <dbReference type="Proteomes" id="UP000236893"/>
    </source>
</evidence>
<proteinExistence type="predicted"/>
<dbReference type="InterPro" id="IPR011055">
    <property type="entry name" value="Dup_hybrid_motif"/>
</dbReference>
<dbReference type="AlphaFoldDB" id="A0A2S5A750"/>
<dbReference type="GO" id="GO:0004222">
    <property type="term" value="F:metalloendopeptidase activity"/>
    <property type="evidence" value="ECO:0007669"/>
    <property type="project" value="TreeGrafter"/>
</dbReference>
<dbReference type="PANTHER" id="PTHR21666:SF289">
    <property type="entry name" value="L-ALA--D-GLU ENDOPEPTIDASE"/>
    <property type="match status" value="1"/>
</dbReference>
<dbReference type="RefSeq" id="WP_103787566.1">
    <property type="nucleotide sequence ID" value="NZ_PQVF01000002.1"/>
</dbReference>
<comment type="caution">
    <text evidence="3">The sequence shown here is derived from an EMBL/GenBank/DDBJ whole genome shotgun (WGS) entry which is preliminary data.</text>
</comment>
<dbReference type="OrthoDB" id="9810477at2"/>
<accession>A0A2S5A750</accession>
<keyword evidence="4" id="KW-1185">Reference proteome</keyword>
<feature type="domain" description="M23ase beta-sheet core" evidence="2">
    <location>
        <begin position="156"/>
        <end position="192"/>
    </location>
</feature>
<organism evidence="3 4">
    <name type="scientific">Solitalea longa</name>
    <dbReference type="NCBI Taxonomy" id="2079460"/>
    <lineage>
        <taxon>Bacteria</taxon>
        <taxon>Pseudomonadati</taxon>
        <taxon>Bacteroidota</taxon>
        <taxon>Sphingobacteriia</taxon>
        <taxon>Sphingobacteriales</taxon>
        <taxon>Sphingobacteriaceae</taxon>
        <taxon>Solitalea</taxon>
    </lineage>
</organism>
<evidence type="ECO:0000256" key="1">
    <source>
        <dbReference type="ARBA" id="ARBA00022729"/>
    </source>
</evidence>
<sequence length="587" mass="65603">MSLLKGAIALIVGISTCVGFFFHKSEPPKNGNAKQETIQERTYPQGYFRLPMDIPVAIAGTFGELRPNHFHTGLDFKTQQKTGFPIYAVADGYISRLRVQIWAFGNAAYIDHPNGYTSVYAHMMKFAPRLEEALRRAQASRESFEVDFNLLPTDLIVKKGELIGYSGDTGSSGGPHLHFEIRDTKSEEPINPLLFGLPVADTKRPFIKGFYVYPLNDSSTVNGSNVRAGFPIVNKGIGEYAVSQASAINVNGQIGFGVITDDMQDGAGNLNGIYSIELKRDEQTVYKAVFDHLDFNLQRCINSYIDYHSFQLNKNFIQKSFVDPGNKLPIFKITPNSGIQSFEIEGNYKFEYIVKDVAGNTSSLTFNVNGTGIKKRFSHPAKAGTTQFYWDKENRFTSENMIATFPVGCFFDDFNFEFKMGSKVYGAYSNLYSVHNKSVPINKPYTLQIKPDASLSVPEKAVIVNDSRTYQGGEYENGYVKAQLKGFGTYYLMADTIAPRITPLNIINEKNMAALSSITFRVGDMLSGVKEWKGMIDGEWVLFEMNGKTGVLKHTFTSKTTSGKHTLQLVVTDMKNNSALYEAEFYR</sequence>
<keyword evidence="1" id="KW-0732">Signal</keyword>
<name>A0A2S5A750_9SPHI</name>
<dbReference type="Gene3D" id="2.70.70.10">
    <property type="entry name" value="Glucose Permease (Domain IIA)"/>
    <property type="match status" value="1"/>
</dbReference>
<feature type="domain" description="M23ase beta-sheet core" evidence="2">
    <location>
        <begin position="70"/>
        <end position="127"/>
    </location>
</feature>
<dbReference type="CDD" id="cd12797">
    <property type="entry name" value="M23_peptidase"/>
    <property type="match status" value="1"/>
</dbReference>
<protein>
    <submittedName>
        <fullName evidence="3">M23 family peptidase</fullName>
    </submittedName>
</protein>
<dbReference type="EMBL" id="PQVF01000002">
    <property type="protein sequence ID" value="POY38336.1"/>
    <property type="molecule type" value="Genomic_DNA"/>
</dbReference>
<evidence type="ECO:0000313" key="3">
    <source>
        <dbReference type="EMBL" id="POY38336.1"/>
    </source>
</evidence>
<dbReference type="SUPFAM" id="SSF51261">
    <property type="entry name" value="Duplicated hybrid motif"/>
    <property type="match status" value="1"/>
</dbReference>
<gene>
    <name evidence="3" type="ORF">C3K47_02765</name>
</gene>